<evidence type="ECO:0000256" key="1">
    <source>
        <dbReference type="ARBA" id="ARBA00007074"/>
    </source>
</evidence>
<feature type="domain" description="NlpC/P60" evidence="7">
    <location>
        <begin position="102"/>
        <end position="226"/>
    </location>
</feature>
<organism evidence="8 9">
    <name type="scientific">Puia dinghuensis</name>
    <dbReference type="NCBI Taxonomy" id="1792502"/>
    <lineage>
        <taxon>Bacteria</taxon>
        <taxon>Pseudomonadati</taxon>
        <taxon>Bacteroidota</taxon>
        <taxon>Chitinophagia</taxon>
        <taxon>Chitinophagales</taxon>
        <taxon>Chitinophagaceae</taxon>
        <taxon>Puia</taxon>
    </lineage>
</organism>
<protein>
    <recommendedName>
        <fullName evidence="7">NlpC/P60 domain-containing protein</fullName>
    </recommendedName>
</protein>
<evidence type="ECO:0000256" key="3">
    <source>
        <dbReference type="ARBA" id="ARBA00022729"/>
    </source>
</evidence>
<dbReference type="PANTHER" id="PTHR47360:SF1">
    <property type="entry name" value="ENDOPEPTIDASE NLPC-RELATED"/>
    <property type="match status" value="1"/>
</dbReference>
<feature type="signal peptide" evidence="6">
    <location>
        <begin position="1"/>
        <end position="24"/>
    </location>
</feature>
<dbReference type="GO" id="GO:0008234">
    <property type="term" value="F:cysteine-type peptidase activity"/>
    <property type="evidence" value="ECO:0007669"/>
    <property type="project" value="UniProtKB-KW"/>
</dbReference>
<dbReference type="AlphaFoldDB" id="A0A8J2XSR1"/>
<reference evidence="8" key="2">
    <citation type="submission" date="2020-09" db="EMBL/GenBank/DDBJ databases">
        <authorList>
            <person name="Sun Q."/>
            <person name="Zhou Y."/>
        </authorList>
    </citation>
    <scope>NUCLEOTIDE SEQUENCE</scope>
    <source>
        <strain evidence="8">CGMCC 1.15448</strain>
    </source>
</reference>
<dbReference type="PROSITE" id="PS51257">
    <property type="entry name" value="PROKAR_LIPOPROTEIN"/>
    <property type="match status" value="1"/>
</dbReference>
<dbReference type="RefSeq" id="WP_188931205.1">
    <property type="nucleotide sequence ID" value="NZ_BMJC01000002.1"/>
</dbReference>
<dbReference type="EMBL" id="BMJC01000002">
    <property type="protein sequence ID" value="GGA97157.1"/>
    <property type="molecule type" value="Genomic_DNA"/>
</dbReference>
<dbReference type="SUPFAM" id="SSF54001">
    <property type="entry name" value="Cysteine proteinases"/>
    <property type="match status" value="1"/>
</dbReference>
<evidence type="ECO:0000256" key="2">
    <source>
        <dbReference type="ARBA" id="ARBA00022670"/>
    </source>
</evidence>
<dbReference type="GO" id="GO:0006508">
    <property type="term" value="P:proteolysis"/>
    <property type="evidence" value="ECO:0007669"/>
    <property type="project" value="UniProtKB-KW"/>
</dbReference>
<keyword evidence="9" id="KW-1185">Reference proteome</keyword>
<reference evidence="8" key="1">
    <citation type="journal article" date="2014" name="Int. J. Syst. Evol. Microbiol.">
        <title>Complete genome sequence of Corynebacterium casei LMG S-19264T (=DSM 44701T), isolated from a smear-ripened cheese.</title>
        <authorList>
            <consortium name="US DOE Joint Genome Institute (JGI-PGF)"/>
            <person name="Walter F."/>
            <person name="Albersmeier A."/>
            <person name="Kalinowski J."/>
            <person name="Ruckert C."/>
        </authorList>
    </citation>
    <scope>NUCLEOTIDE SEQUENCE</scope>
    <source>
        <strain evidence="8">CGMCC 1.15448</strain>
    </source>
</reference>
<evidence type="ECO:0000259" key="7">
    <source>
        <dbReference type="PROSITE" id="PS51935"/>
    </source>
</evidence>
<keyword evidence="3 6" id="KW-0732">Signal</keyword>
<comment type="similarity">
    <text evidence="1">Belongs to the peptidase C40 family.</text>
</comment>
<gene>
    <name evidence="8" type="ORF">GCM10011511_20610</name>
</gene>
<dbReference type="Pfam" id="PF00877">
    <property type="entry name" value="NLPC_P60"/>
    <property type="match status" value="1"/>
</dbReference>
<evidence type="ECO:0000256" key="6">
    <source>
        <dbReference type="SAM" id="SignalP"/>
    </source>
</evidence>
<dbReference type="Proteomes" id="UP000607559">
    <property type="component" value="Unassembled WGS sequence"/>
</dbReference>
<dbReference type="InterPro" id="IPR038765">
    <property type="entry name" value="Papain-like_cys_pep_sf"/>
</dbReference>
<keyword evidence="2" id="KW-0645">Protease</keyword>
<dbReference type="PANTHER" id="PTHR47360">
    <property type="entry name" value="MUREIN DD-ENDOPEPTIDASE MEPS/MUREIN LD-CARBOXYPEPTIDASE"/>
    <property type="match status" value="1"/>
</dbReference>
<evidence type="ECO:0000313" key="8">
    <source>
        <dbReference type="EMBL" id="GGA97157.1"/>
    </source>
</evidence>
<feature type="chain" id="PRO_5035307172" description="NlpC/P60 domain-containing protein" evidence="6">
    <location>
        <begin position="25"/>
        <end position="243"/>
    </location>
</feature>
<evidence type="ECO:0000313" key="9">
    <source>
        <dbReference type="Proteomes" id="UP000607559"/>
    </source>
</evidence>
<evidence type="ECO:0000256" key="4">
    <source>
        <dbReference type="ARBA" id="ARBA00022801"/>
    </source>
</evidence>
<dbReference type="PROSITE" id="PS51935">
    <property type="entry name" value="NLPC_P60"/>
    <property type="match status" value="1"/>
</dbReference>
<dbReference type="Gene3D" id="3.90.1720.10">
    <property type="entry name" value="endopeptidase domain like (from Nostoc punctiforme)"/>
    <property type="match status" value="1"/>
</dbReference>
<name>A0A8J2XSR1_9BACT</name>
<keyword evidence="4" id="KW-0378">Hydrolase</keyword>
<dbReference type="InterPro" id="IPR052062">
    <property type="entry name" value="Murein_DD/LD_carboxypeptidase"/>
</dbReference>
<keyword evidence="5" id="KW-0788">Thiol protease</keyword>
<evidence type="ECO:0000256" key="5">
    <source>
        <dbReference type="ARBA" id="ARBA00022807"/>
    </source>
</evidence>
<comment type="caution">
    <text evidence="8">The sequence shown here is derived from an EMBL/GenBank/DDBJ whole genome shotgun (WGS) entry which is preliminary data.</text>
</comment>
<accession>A0A8J2XSR1</accession>
<sequence length="243" mass="26305">MLRIILYIAPIACLAASCSVFKPAATKPAAQSTADNPNGVQFISNISLKPDGHQDKSGSTLETTANSKTAAYPETSAGATNIEAYSALKFKYAILENCSVEELDNPKLLNFMDSWYGAPYRYGGISRDGVDCSGFAFLLMTTVYGITSLPRTSKEQYEASQHISRDQLQEGDLVFFHTLGKRIAVTHVGVYLRNNKFVHASVSGVMISDMNDGYYDRHFVGAGRVIDPAQTQIRTPATAAGGL</sequence>
<dbReference type="InterPro" id="IPR000064">
    <property type="entry name" value="NLP_P60_dom"/>
</dbReference>
<proteinExistence type="inferred from homology"/>